<sequence>MDALLDSGARGLWYFDEFLPRAARIADVNTDPEQLRARYDQQRGLDLAALAADVETLGRSLAIASEQWSEQQARVRSLEPAWSGLGGDAARKSLHDNVDRDRQHQDGIASAHDAMGESVRSLRSVIDDKARAVGSYSPEVDGKTGVDIDKIIDGAQFRIDDLSDIFPDLAGLPTPEQVAQRCATWLAEVFVPHVQEHLTHFEEMCTAADRAVRDVYSQLTGSMAAVGDQPAPNPGTTAPHDASPQFDLDKVGHLVDGVAKVATLLGNAVVGAASDAVDGLLERLQPLVEDQPAPDTDQAAVQQQSDFDVNGHHLRIEQQPDSDLTLQVGDSAGGVRSFELAVGSDGTPVIDGIDATPEAVDPEPAAPALEPAPAPHELADSTCEQVQPSTPPDDEPPADLQPDAGMATPALRSAPKSNRSGDGVLAEAGPDETDPPETGAELAEAGPL</sequence>
<dbReference type="AlphaFoldDB" id="A0A5A7SDU0"/>
<gene>
    <name evidence="2" type="ORF">FOY51_13905</name>
</gene>
<accession>A0A5A7SDU0</accession>
<comment type="caution">
    <text evidence="2">The sequence shown here is derived from an EMBL/GenBank/DDBJ whole genome shotgun (WGS) entry which is preliminary data.</text>
</comment>
<feature type="compositionally biased region" description="Low complexity" evidence="1">
    <location>
        <begin position="357"/>
        <end position="371"/>
    </location>
</feature>
<dbReference type="EMBL" id="VLNY01000005">
    <property type="protein sequence ID" value="KAA0022763.1"/>
    <property type="molecule type" value="Genomic_DNA"/>
</dbReference>
<keyword evidence="3" id="KW-1185">Reference proteome</keyword>
<evidence type="ECO:0000313" key="3">
    <source>
        <dbReference type="Proteomes" id="UP000322244"/>
    </source>
</evidence>
<reference evidence="2 3" key="1">
    <citation type="submission" date="2019-07" db="EMBL/GenBank/DDBJ databases">
        <title>Rhodococcus cavernicolus sp. nov., isolated from a cave.</title>
        <authorList>
            <person name="Lee S.D."/>
        </authorList>
    </citation>
    <scope>NUCLEOTIDE SEQUENCE [LARGE SCALE GENOMIC DNA]</scope>
    <source>
        <strain evidence="2 3">C1-24</strain>
    </source>
</reference>
<evidence type="ECO:0000313" key="2">
    <source>
        <dbReference type="EMBL" id="KAA0022763.1"/>
    </source>
</evidence>
<organism evidence="2 3">
    <name type="scientific">Antrihabitans cavernicola</name>
    <dbReference type="NCBI Taxonomy" id="2495913"/>
    <lineage>
        <taxon>Bacteria</taxon>
        <taxon>Bacillati</taxon>
        <taxon>Actinomycetota</taxon>
        <taxon>Actinomycetes</taxon>
        <taxon>Mycobacteriales</taxon>
        <taxon>Nocardiaceae</taxon>
        <taxon>Antrihabitans</taxon>
    </lineage>
</organism>
<dbReference type="RefSeq" id="WP_187776309.1">
    <property type="nucleotide sequence ID" value="NZ_VLNY01000005.1"/>
</dbReference>
<dbReference type="Proteomes" id="UP000322244">
    <property type="component" value="Unassembled WGS sequence"/>
</dbReference>
<feature type="region of interest" description="Disordered" evidence="1">
    <location>
        <begin position="344"/>
        <end position="448"/>
    </location>
</feature>
<proteinExistence type="predicted"/>
<protein>
    <submittedName>
        <fullName evidence="2">Uncharacterized protein</fullName>
    </submittedName>
</protein>
<name>A0A5A7SDU0_9NOCA</name>
<evidence type="ECO:0000256" key="1">
    <source>
        <dbReference type="SAM" id="MobiDB-lite"/>
    </source>
</evidence>